<dbReference type="Proteomes" id="UP001501757">
    <property type="component" value="Unassembled WGS sequence"/>
</dbReference>
<comment type="caution">
    <text evidence="1">The sequence shown here is derived from an EMBL/GenBank/DDBJ whole genome shotgun (WGS) entry which is preliminary data.</text>
</comment>
<sequence length="647" mass="71989">MRTRYPLYLLTLGCLSACSGDNNISQPEPQIMVPPSINEAKTFVGGLQQVGDSQAQRFLKNGIYIDSLNPVRLEMRGDTVASDSNGNFSTTNTHEAGVDEADRMEYDGEYLYVATYPIWTETNYQPPHIRVMQRQQDWSLKQVNQLKLDDTLGQVNGLYLYQDALAVISASYPIMTFARLSGPWYGEKAQVGISLYNTNIPAEAGLAEQLQIEGLLLDSRRIGQYLYVTTTHSLQMEGLNVGAEEDASKLQNYQKIQAADLTELMPKLTRNGQSQPLHRAEDCYIPELASSNDGYARLVNITRINLQSPDDVTSLCLTGQADNLYVSPQSLYLSGTAEQQTILHKVSLGDSFGYQASGTVDGQLGWQTTPYFRMSEKEGYLRIITSQGDESLEHKLTVMQQQGNALVSVATLPNSSSPEPIGKPGEEIYAVRFIGDRGYVVTFERMDPLYVLDLSNPLLPQTQGSLEIPGFSSYLHPLDNHYLLGIGQDVAIESLPGEGDSTTEMPVRQGAKISLFDINDPANPREIASLVKKQGYTPVEYNHRALSVLNQNSQYRFALPIEEWQSCAADACIEIWQPNNSLMLLDVNALPRQASLSLLTELKATGEQYYYGGEDRSVIHGDHIYYLHGNQLWMSQWQANAQILGPY</sequence>
<proteinExistence type="predicted"/>
<reference evidence="2" key="1">
    <citation type="journal article" date="2019" name="Int. J. Syst. Evol. Microbiol.">
        <title>The Global Catalogue of Microorganisms (GCM) 10K type strain sequencing project: providing services to taxonomists for standard genome sequencing and annotation.</title>
        <authorList>
            <consortium name="The Broad Institute Genomics Platform"/>
            <consortium name="The Broad Institute Genome Sequencing Center for Infectious Disease"/>
            <person name="Wu L."/>
            <person name="Ma J."/>
        </authorList>
    </citation>
    <scope>NUCLEOTIDE SEQUENCE [LARGE SCALE GENOMIC DNA]</scope>
    <source>
        <strain evidence="2">JCM 13378</strain>
    </source>
</reference>
<evidence type="ECO:0000313" key="1">
    <source>
        <dbReference type="EMBL" id="GAA0349993.1"/>
    </source>
</evidence>
<keyword evidence="2" id="KW-1185">Reference proteome</keyword>
<organism evidence="1 2">
    <name type="scientific">Bowmanella denitrificans</name>
    <dbReference type="NCBI Taxonomy" id="366582"/>
    <lineage>
        <taxon>Bacteria</taxon>
        <taxon>Pseudomonadati</taxon>
        <taxon>Pseudomonadota</taxon>
        <taxon>Gammaproteobacteria</taxon>
        <taxon>Alteromonadales</taxon>
        <taxon>Alteromonadaceae</taxon>
        <taxon>Bowmanella</taxon>
    </lineage>
</organism>
<evidence type="ECO:0000313" key="2">
    <source>
        <dbReference type="Proteomes" id="UP001501757"/>
    </source>
</evidence>
<dbReference type="RefSeq" id="WP_343843173.1">
    <property type="nucleotide sequence ID" value="NZ_BAAAEI010000006.1"/>
</dbReference>
<gene>
    <name evidence="1" type="ORF">GCM10009092_13000</name>
</gene>
<dbReference type="Pfam" id="PF09826">
    <property type="entry name" value="Beta_propel"/>
    <property type="match status" value="1"/>
</dbReference>
<name>A0ABP3GNG5_9ALTE</name>
<accession>A0ABP3GNG5</accession>
<protein>
    <submittedName>
        <fullName evidence="1">Beta-propeller domain-containing protein</fullName>
    </submittedName>
</protein>
<dbReference type="EMBL" id="BAAAEI010000006">
    <property type="protein sequence ID" value="GAA0349993.1"/>
    <property type="molecule type" value="Genomic_DNA"/>
</dbReference>
<dbReference type="InterPro" id="IPR019198">
    <property type="entry name" value="Beta_propeller_containing"/>
</dbReference>